<keyword evidence="5" id="KW-0029">Amino-acid transport</keyword>
<feature type="transmembrane region" description="Helical" evidence="9">
    <location>
        <begin position="252"/>
        <end position="278"/>
    </location>
</feature>
<comment type="similarity">
    <text evidence="2">Belongs to the SLC43A transporter (TC 2.A.1.44) family.</text>
</comment>
<evidence type="ECO:0000256" key="2">
    <source>
        <dbReference type="ARBA" id="ARBA00006595"/>
    </source>
</evidence>
<feature type="transmembrane region" description="Helical" evidence="9">
    <location>
        <begin position="227"/>
        <end position="246"/>
    </location>
</feature>
<feature type="transmembrane region" description="Helical" evidence="9">
    <location>
        <begin position="285"/>
        <end position="306"/>
    </location>
</feature>
<evidence type="ECO:0000256" key="1">
    <source>
        <dbReference type="ARBA" id="ARBA00004141"/>
    </source>
</evidence>
<sequence>MPHIPSLNNNIMLEMDQTEPKRKFTDTFAEANLTGDEISITDGITEEDMKTKSCSSLMEKSYDTTAGSLNRLKTVVLSYPANTDIEAYINPTILIPNSPYLDDYMQEHTEFSKKKTGLTENATPSLRTASQKTWKRLLILMGFLSALLFCGSAYSGWQFLVTMFTNENTYGWLCVEDPGDLNSFRNPLGYCNRQREAIQFLYTIAFSMNYFFNPVSAMLNEWKGPKFTAFIGAISLIAGWSLIGISSQQVNFFIPGMILIGGSTDLLSYPSLSAVALFPKNRSSLVGSLFAAQYISWWIPGIFYVVSTQFPSVTMNSIFLAYAFGVVLPAMTLYVLLLPKRSYNIPETSTLDESDDAILTSESKFDKSNPEEERCVPMHFIIDVNESTTTTASSTVTSTSDTSESDDESWGKEGECVDLQRYKSNQPSFIMDVAARIPPRCSAVQNEDASATSLIGATEEVNVCPPLLWNFSPPADTDIQEHLMPPSCLEQEDSLTMCSTVDPLSDNEESIPIRPSDYDPQAVATLMVVPYAVVSPPCVEREEASALKTSVADGCITAPLTAASLHLVMAETPPSETTAPFLCDEEEAAIPVQFLKTRSTSFLMKENAGLSGISPSEPPSVPTEALSAPSTQEKHRFWKLPSMNTTMEKLHVSISILHQLLISLHSELTPQILTVSFLAYVFIWAWSVVRLIFFFSASEELLGPAYPVLLEGVYFHFCRVSSSGFLSLCIPAQEAPMSSF</sequence>
<evidence type="ECO:0000256" key="9">
    <source>
        <dbReference type="SAM" id="Phobius"/>
    </source>
</evidence>
<evidence type="ECO:0000256" key="8">
    <source>
        <dbReference type="SAM" id="MobiDB-lite"/>
    </source>
</evidence>
<protein>
    <submittedName>
        <fullName evidence="10">Uncharacterized protein</fullName>
    </submittedName>
</protein>
<evidence type="ECO:0000256" key="7">
    <source>
        <dbReference type="ARBA" id="ARBA00023136"/>
    </source>
</evidence>
<proteinExistence type="inferred from homology"/>
<keyword evidence="3" id="KW-0813">Transport</keyword>
<dbReference type="PANTHER" id="PTHR20772">
    <property type="entry name" value="PROTEIN FMP42"/>
    <property type="match status" value="1"/>
</dbReference>
<evidence type="ECO:0000313" key="10">
    <source>
        <dbReference type="EMBL" id="KAF8822436.1"/>
    </source>
</evidence>
<evidence type="ECO:0000256" key="6">
    <source>
        <dbReference type="ARBA" id="ARBA00022989"/>
    </source>
</evidence>
<evidence type="ECO:0000256" key="4">
    <source>
        <dbReference type="ARBA" id="ARBA00022692"/>
    </source>
</evidence>
<comment type="caution">
    <text evidence="10">The sequence shown here is derived from an EMBL/GenBank/DDBJ whole genome shotgun (WGS) entry which is preliminary data.</text>
</comment>
<feature type="transmembrane region" description="Helical" evidence="9">
    <location>
        <begin position="197"/>
        <end position="215"/>
    </location>
</feature>
<feature type="compositionally biased region" description="Low complexity" evidence="8">
    <location>
        <begin position="391"/>
        <end position="402"/>
    </location>
</feature>
<name>A0ABQ7JEK9_9APIC</name>
<feature type="transmembrane region" description="Helical" evidence="9">
    <location>
        <begin position="137"/>
        <end position="157"/>
    </location>
</feature>
<keyword evidence="6 9" id="KW-1133">Transmembrane helix</keyword>
<dbReference type="InterPro" id="IPR052599">
    <property type="entry name" value="SLC43A_AATransporter"/>
</dbReference>
<dbReference type="PANTHER" id="PTHR20772:SF2">
    <property type="entry name" value="PROTEIN FMP42"/>
    <property type="match status" value="1"/>
</dbReference>
<evidence type="ECO:0000313" key="11">
    <source>
        <dbReference type="Proteomes" id="UP000823046"/>
    </source>
</evidence>
<dbReference type="InterPro" id="IPR036259">
    <property type="entry name" value="MFS_trans_sf"/>
</dbReference>
<gene>
    <name evidence="10" type="ORF">IE077_000597</name>
</gene>
<feature type="transmembrane region" description="Helical" evidence="9">
    <location>
        <begin position="672"/>
        <end position="693"/>
    </location>
</feature>
<feature type="transmembrane region" description="Helical" evidence="9">
    <location>
        <begin position="318"/>
        <end position="337"/>
    </location>
</feature>
<evidence type="ECO:0000256" key="5">
    <source>
        <dbReference type="ARBA" id="ARBA00022970"/>
    </source>
</evidence>
<keyword evidence="11" id="KW-1185">Reference proteome</keyword>
<dbReference type="SUPFAM" id="SSF103473">
    <property type="entry name" value="MFS general substrate transporter"/>
    <property type="match status" value="1"/>
</dbReference>
<keyword evidence="4 9" id="KW-0812">Transmembrane</keyword>
<organism evidence="10 11">
    <name type="scientific">Cardiosporidium cionae</name>
    <dbReference type="NCBI Taxonomy" id="476202"/>
    <lineage>
        <taxon>Eukaryota</taxon>
        <taxon>Sar</taxon>
        <taxon>Alveolata</taxon>
        <taxon>Apicomplexa</taxon>
        <taxon>Aconoidasida</taxon>
        <taxon>Nephromycida</taxon>
        <taxon>Cardiosporidium</taxon>
    </lineage>
</organism>
<comment type="subcellular location">
    <subcellularLocation>
        <location evidence="1">Membrane</location>
        <topology evidence="1">Multi-pass membrane protein</topology>
    </subcellularLocation>
</comment>
<evidence type="ECO:0000256" key="3">
    <source>
        <dbReference type="ARBA" id="ARBA00022448"/>
    </source>
</evidence>
<keyword evidence="7 9" id="KW-0472">Membrane</keyword>
<accession>A0ABQ7JEK9</accession>
<dbReference type="Proteomes" id="UP000823046">
    <property type="component" value="Unassembled WGS sequence"/>
</dbReference>
<dbReference type="EMBL" id="JADAQX010000054">
    <property type="protein sequence ID" value="KAF8822436.1"/>
    <property type="molecule type" value="Genomic_DNA"/>
</dbReference>
<reference evidence="10 11" key="1">
    <citation type="journal article" date="2020" name="bioRxiv">
        <title>Metabolic contributions of an alphaproteobacterial endosymbiont in the apicomplexan Cardiosporidium cionae.</title>
        <authorList>
            <person name="Hunter E.S."/>
            <person name="Paight C.J."/>
            <person name="Lane C.E."/>
        </authorList>
    </citation>
    <scope>NUCLEOTIDE SEQUENCE [LARGE SCALE GENOMIC DNA]</scope>
    <source>
        <strain evidence="10">ESH_2018</strain>
    </source>
</reference>
<feature type="region of interest" description="Disordered" evidence="8">
    <location>
        <begin position="391"/>
        <end position="414"/>
    </location>
</feature>